<dbReference type="InterPro" id="IPR001789">
    <property type="entry name" value="Sig_transdc_resp-reg_receiver"/>
</dbReference>
<evidence type="ECO:0000256" key="1">
    <source>
        <dbReference type="ARBA" id="ARBA00022553"/>
    </source>
</evidence>
<dbReference type="SMART" id="SM00421">
    <property type="entry name" value="HTH_LUXR"/>
    <property type="match status" value="1"/>
</dbReference>
<dbReference type="RefSeq" id="WP_141730662.1">
    <property type="nucleotide sequence ID" value="NZ_DAWDSJ010000016.1"/>
</dbReference>
<dbReference type="Gene3D" id="1.10.10.10">
    <property type="entry name" value="Winged helix-like DNA-binding domain superfamily/Winged helix DNA-binding domain"/>
    <property type="match status" value="1"/>
</dbReference>
<dbReference type="PROSITE" id="PS50110">
    <property type="entry name" value="RESPONSE_REGULATORY"/>
    <property type="match status" value="1"/>
</dbReference>
<dbReference type="Gene3D" id="3.40.50.2300">
    <property type="match status" value="1"/>
</dbReference>
<dbReference type="OrthoDB" id="9808843at2"/>
<sequence length="234" mass="25548">MYCGRGMFPGGKERCTMTGKTVGGPKILLVDDDKIVIEALTDLFKRILPAVGIVDSATSGVEALELFASNADQYALVLLDMSLEGMQGPEVCRRMRLMDCSTPILGMTSFSLNRYRVPLAAAGAQGLVGKGDETQLEQAVSRVLSGCFLPGFETPMAAYAKLKCDTQAESTLTNMQETIMNLCANEYLTDGEIAERLGISIATVRKHMQNIVKRLNCRTQRQAIITWLKRGNGR</sequence>
<evidence type="ECO:0000256" key="2">
    <source>
        <dbReference type="ARBA" id="ARBA00023125"/>
    </source>
</evidence>
<dbReference type="Pfam" id="PF00196">
    <property type="entry name" value="GerE"/>
    <property type="match status" value="1"/>
</dbReference>
<keyword evidence="1" id="KW-0597">Phosphoprotein</keyword>
<protein>
    <submittedName>
        <fullName evidence="3">Response regulator transcription factor</fullName>
    </submittedName>
</protein>
<comment type="caution">
    <text evidence="3">The sequence shown here is derived from an EMBL/GenBank/DDBJ whole genome shotgun (WGS) entry which is preliminary data.</text>
</comment>
<dbReference type="InterPro" id="IPR011006">
    <property type="entry name" value="CheY-like_superfamily"/>
</dbReference>
<keyword evidence="2" id="KW-0238">DNA-binding</keyword>
<dbReference type="CDD" id="cd06170">
    <property type="entry name" value="LuxR_C_like"/>
    <property type="match status" value="1"/>
</dbReference>
<dbReference type="InterPro" id="IPR000792">
    <property type="entry name" value="Tscrpt_reg_LuxR_C"/>
</dbReference>
<dbReference type="AlphaFoldDB" id="A0A6A2R880"/>
<dbReference type="InterPro" id="IPR036388">
    <property type="entry name" value="WH-like_DNA-bd_sf"/>
</dbReference>
<evidence type="ECO:0000313" key="3">
    <source>
        <dbReference type="EMBL" id="KAB5885922.1"/>
    </source>
</evidence>
<evidence type="ECO:0000313" key="4">
    <source>
        <dbReference type="Proteomes" id="UP000470200"/>
    </source>
</evidence>
<dbReference type="PROSITE" id="PS50043">
    <property type="entry name" value="HTH_LUXR_2"/>
    <property type="match status" value="1"/>
</dbReference>
<name>A0A6A2R880_BIFAD</name>
<accession>A0A6A2R880</accession>
<proteinExistence type="predicted"/>
<dbReference type="SUPFAM" id="SSF46894">
    <property type="entry name" value="C-terminal effector domain of the bipartite response regulators"/>
    <property type="match status" value="1"/>
</dbReference>
<dbReference type="GO" id="GO:0006355">
    <property type="term" value="P:regulation of DNA-templated transcription"/>
    <property type="evidence" value="ECO:0007669"/>
    <property type="project" value="InterPro"/>
</dbReference>
<dbReference type="InterPro" id="IPR016032">
    <property type="entry name" value="Sig_transdc_resp-reg_C-effctor"/>
</dbReference>
<dbReference type="Pfam" id="PF00072">
    <property type="entry name" value="Response_reg"/>
    <property type="match status" value="1"/>
</dbReference>
<dbReference type="GO" id="GO:0003677">
    <property type="term" value="F:DNA binding"/>
    <property type="evidence" value="ECO:0007669"/>
    <property type="project" value="UniProtKB-KW"/>
</dbReference>
<organism evidence="3 4">
    <name type="scientific">Bifidobacterium adolescentis</name>
    <dbReference type="NCBI Taxonomy" id="1680"/>
    <lineage>
        <taxon>Bacteria</taxon>
        <taxon>Bacillati</taxon>
        <taxon>Actinomycetota</taxon>
        <taxon>Actinomycetes</taxon>
        <taxon>Bifidobacteriales</taxon>
        <taxon>Bifidobacteriaceae</taxon>
        <taxon>Bifidobacterium</taxon>
    </lineage>
</organism>
<dbReference type="InterPro" id="IPR039420">
    <property type="entry name" value="WalR-like"/>
</dbReference>
<gene>
    <name evidence="3" type="ORF">GA629_04410</name>
</gene>
<reference evidence="3 4" key="1">
    <citation type="journal article" date="2019" name="Nat. Med.">
        <title>A library of human gut bacterial isolates paired with longitudinal multiomics data enables mechanistic microbiome research.</title>
        <authorList>
            <person name="Poyet M."/>
            <person name="Groussin M."/>
            <person name="Gibbons S.M."/>
            <person name="Avila-Pacheco J."/>
            <person name="Jiang X."/>
            <person name="Kearney S.M."/>
            <person name="Perrotta A.R."/>
            <person name="Berdy B."/>
            <person name="Zhao S."/>
            <person name="Lieberman T.D."/>
            <person name="Swanson P.K."/>
            <person name="Smith M."/>
            <person name="Roesemann S."/>
            <person name="Alexander J.E."/>
            <person name="Rich S.A."/>
            <person name="Livny J."/>
            <person name="Vlamakis H."/>
            <person name="Clish C."/>
            <person name="Bullock K."/>
            <person name="Deik A."/>
            <person name="Scott J."/>
            <person name="Pierce K.A."/>
            <person name="Xavier R.J."/>
            <person name="Alm E.J."/>
        </authorList>
    </citation>
    <scope>NUCLEOTIDE SEQUENCE [LARGE SCALE GENOMIC DNA]</scope>
    <source>
        <strain evidence="3 4">BIOML-A105</strain>
    </source>
</reference>
<dbReference type="GO" id="GO:0000160">
    <property type="term" value="P:phosphorelay signal transduction system"/>
    <property type="evidence" value="ECO:0007669"/>
    <property type="project" value="InterPro"/>
</dbReference>
<dbReference type="Proteomes" id="UP000470200">
    <property type="component" value="Unassembled WGS sequence"/>
</dbReference>
<dbReference type="SMART" id="SM00448">
    <property type="entry name" value="REC"/>
    <property type="match status" value="1"/>
</dbReference>
<dbReference type="CDD" id="cd17535">
    <property type="entry name" value="REC_NarL-like"/>
    <property type="match status" value="1"/>
</dbReference>
<dbReference type="InterPro" id="IPR058245">
    <property type="entry name" value="NreC/VraR/RcsB-like_REC"/>
</dbReference>
<dbReference type="EMBL" id="WDIP01000003">
    <property type="protein sequence ID" value="KAB5885922.1"/>
    <property type="molecule type" value="Genomic_DNA"/>
</dbReference>
<dbReference type="SUPFAM" id="SSF52172">
    <property type="entry name" value="CheY-like"/>
    <property type="match status" value="1"/>
</dbReference>
<dbReference type="PANTHER" id="PTHR43214">
    <property type="entry name" value="TWO-COMPONENT RESPONSE REGULATOR"/>
    <property type="match status" value="1"/>
</dbReference>